<dbReference type="GO" id="GO:0016020">
    <property type="term" value="C:membrane"/>
    <property type="evidence" value="ECO:0007669"/>
    <property type="project" value="TreeGrafter"/>
</dbReference>
<evidence type="ECO:0000259" key="1">
    <source>
        <dbReference type="Pfam" id="PF12697"/>
    </source>
</evidence>
<gene>
    <name evidence="2" type="ORF">IPN75_11715</name>
</gene>
<dbReference type="AlphaFoldDB" id="A0A9D7QLR9"/>
<keyword evidence="2" id="KW-0378">Hydrolase</keyword>
<evidence type="ECO:0000313" key="3">
    <source>
        <dbReference type="Proteomes" id="UP000808146"/>
    </source>
</evidence>
<dbReference type="Proteomes" id="UP000808146">
    <property type="component" value="Unassembled WGS sequence"/>
</dbReference>
<organism evidence="2 3">
    <name type="scientific">Candidatus Dechloromonas phosphorivorans</name>
    <dbReference type="NCBI Taxonomy" id="2899244"/>
    <lineage>
        <taxon>Bacteria</taxon>
        <taxon>Pseudomonadati</taxon>
        <taxon>Pseudomonadota</taxon>
        <taxon>Betaproteobacteria</taxon>
        <taxon>Rhodocyclales</taxon>
        <taxon>Azonexaceae</taxon>
        <taxon>Dechloromonas</taxon>
    </lineage>
</organism>
<name>A0A9D7QLR9_9RHOO</name>
<dbReference type="EMBL" id="JADKBR010000016">
    <property type="protein sequence ID" value="MBK8890988.1"/>
    <property type="molecule type" value="Genomic_DNA"/>
</dbReference>
<dbReference type="PANTHER" id="PTHR43798">
    <property type="entry name" value="MONOACYLGLYCEROL LIPASE"/>
    <property type="match status" value="1"/>
</dbReference>
<evidence type="ECO:0000313" key="2">
    <source>
        <dbReference type="EMBL" id="MBK8890988.1"/>
    </source>
</evidence>
<dbReference type="PANTHER" id="PTHR43798:SF33">
    <property type="entry name" value="HYDROLASE, PUTATIVE (AFU_ORTHOLOGUE AFUA_2G14860)-RELATED"/>
    <property type="match status" value="1"/>
</dbReference>
<dbReference type="GO" id="GO:0016787">
    <property type="term" value="F:hydrolase activity"/>
    <property type="evidence" value="ECO:0007669"/>
    <property type="project" value="UniProtKB-KW"/>
</dbReference>
<protein>
    <submittedName>
        <fullName evidence="2">Alpha/beta hydrolase</fullName>
    </submittedName>
</protein>
<dbReference type="SUPFAM" id="SSF53474">
    <property type="entry name" value="alpha/beta-Hydrolases"/>
    <property type="match status" value="1"/>
</dbReference>
<dbReference type="InterPro" id="IPR029058">
    <property type="entry name" value="AB_hydrolase_fold"/>
</dbReference>
<dbReference type="Pfam" id="PF12697">
    <property type="entry name" value="Abhydrolase_6"/>
    <property type="match status" value="1"/>
</dbReference>
<dbReference type="Gene3D" id="3.40.50.1820">
    <property type="entry name" value="alpha/beta hydrolase"/>
    <property type="match status" value="1"/>
</dbReference>
<dbReference type="InterPro" id="IPR000073">
    <property type="entry name" value="AB_hydrolase_1"/>
</dbReference>
<feature type="domain" description="AB hydrolase-1" evidence="1">
    <location>
        <begin position="22"/>
        <end position="259"/>
    </location>
</feature>
<accession>A0A9D7QLR9</accession>
<reference evidence="2" key="1">
    <citation type="submission" date="2020-10" db="EMBL/GenBank/DDBJ databases">
        <title>Connecting structure to function with the recovery of over 1000 high-quality activated sludge metagenome-assembled genomes encoding full-length rRNA genes using long-read sequencing.</title>
        <authorList>
            <person name="Singleton C.M."/>
            <person name="Petriglieri F."/>
            <person name="Kristensen J.M."/>
            <person name="Kirkegaard R.H."/>
            <person name="Michaelsen T.Y."/>
            <person name="Andersen M.H."/>
            <person name="Karst S.M."/>
            <person name="Dueholm M.S."/>
            <person name="Nielsen P.H."/>
            <person name="Albertsen M."/>
        </authorList>
    </citation>
    <scope>NUCLEOTIDE SEQUENCE</scope>
    <source>
        <strain evidence="2">OdNE_18-Q3-R46-58_BAT3C.305</strain>
    </source>
</reference>
<comment type="caution">
    <text evidence="2">The sequence shown here is derived from an EMBL/GenBank/DDBJ whole genome shotgun (WGS) entry which is preliminary data.</text>
</comment>
<proteinExistence type="predicted"/>
<sequence>MIAIREFPANVEYDERGEGPALLLLPGSFGTGSGWIAVTDRLARRYRIVTTSLLGYGATAERRPLGNATMRQQTELIDRILERIGEPAHVVGHSFGALAALAHAIEGTIKPASLILVEANPLGLLKTWGEADLYAMFGAMTRHYFAEFEAGRPDAARHVIDFYGGEGTFAAFPAKVRDYVIKTTPANIRDWSSGTPFEPPPSAYHQITATTLVVRGGDGHPAMMRIAEILAEAIPHGRLETVAGGSHFLPATNPAELARLLDAHVDFGIT</sequence>
<dbReference type="InterPro" id="IPR050266">
    <property type="entry name" value="AB_hydrolase_sf"/>
</dbReference>